<dbReference type="PRINTS" id="PR00237">
    <property type="entry name" value="GPCRRHODOPSN"/>
</dbReference>
<dbReference type="CDD" id="cd14978">
    <property type="entry name" value="7tmA_FMRFamide_R-like"/>
    <property type="match status" value="1"/>
</dbReference>
<keyword evidence="7 8" id="KW-0807">Transducer</keyword>
<evidence type="ECO:0000256" key="7">
    <source>
        <dbReference type="ARBA" id="ARBA00023224"/>
    </source>
</evidence>
<evidence type="ECO:0000256" key="4">
    <source>
        <dbReference type="ARBA" id="ARBA00023040"/>
    </source>
</evidence>
<feature type="transmembrane region" description="Helical" evidence="9">
    <location>
        <begin position="98"/>
        <end position="118"/>
    </location>
</feature>
<evidence type="ECO:0000256" key="6">
    <source>
        <dbReference type="ARBA" id="ARBA00023170"/>
    </source>
</evidence>
<comment type="similarity">
    <text evidence="8">Belongs to the G-protein coupled receptor 1 family.</text>
</comment>
<evidence type="ECO:0000256" key="3">
    <source>
        <dbReference type="ARBA" id="ARBA00022989"/>
    </source>
</evidence>
<feature type="transmembrane region" description="Helical" evidence="9">
    <location>
        <begin position="156"/>
        <end position="175"/>
    </location>
</feature>
<feature type="transmembrane region" description="Helical" evidence="9">
    <location>
        <begin position="72"/>
        <end position="91"/>
    </location>
</feature>
<keyword evidence="5 9" id="KW-0472">Membrane</keyword>
<feature type="transmembrane region" description="Helical" evidence="9">
    <location>
        <begin position="206"/>
        <end position="232"/>
    </location>
</feature>
<reference evidence="12" key="1">
    <citation type="submission" date="2025-08" db="UniProtKB">
        <authorList>
            <consortium name="RefSeq"/>
        </authorList>
    </citation>
    <scope>IDENTIFICATION</scope>
</reference>
<proteinExistence type="inferred from homology"/>
<name>A0A6P7SU00_9MOLL</name>
<protein>
    <submittedName>
        <fullName evidence="12">Thyrotropin-releasing hormone receptor-like</fullName>
    </submittedName>
</protein>
<dbReference type="KEGG" id="osn:115216455"/>
<dbReference type="SUPFAM" id="SSF81321">
    <property type="entry name" value="Family A G protein-coupled receptor-like"/>
    <property type="match status" value="1"/>
</dbReference>
<evidence type="ECO:0000256" key="2">
    <source>
        <dbReference type="ARBA" id="ARBA00022692"/>
    </source>
</evidence>
<dbReference type="PROSITE" id="PS00237">
    <property type="entry name" value="G_PROTEIN_RECEP_F1_1"/>
    <property type="match status" value="1"/>
</dbReference>
<evidence type="ECO:0000256" key="5">
    <source>
        <dbReference type="ARBA" id="ARBA00023136"/>
    </source>
</evidence>
<evidence type="ECO:0000313" key="11">
    <source>
        <dbReference type="Proteomes" id="UP000515154"/>
    </source>
</evidence>
<evidence type="ECO:0000256" key="8">
    <source>
        <dbReference type="RuleBase" id="RU000688"/>
    </source>
</evidence>
<dbReference type="Proteomes" id="UP000515154">
    <property type="component" value="Linkage group LG10"/>
</dbReference>
<evidence type="ECO:0000259" key="10">
    <source>
        <dbReference type="PROSITE" id="PS50262"/>
    </source>
</evidence>
<dbReference type="Gene3D" id="1.20.1070.10">
    <property type="entry name" value="Rhodopsin 7-helix transmembrane proteins"/>
    <property type="match status" value="1"/>
</dbReference>
<keyword evidence="3 9" id="KW-1133">Transmembrane helix</keyword>
<dbReference type="InterPro" id="IPR017452">
    <property type="entry name" value="GPCR_Rhodpsn_7TM"/>
</dbReference>
<keyword evidence="11" id="KW-1185">Reference proteome</keyword>
<dbReference type="RefSeq" id="XP_029641663.2">
    <property type="nucleotide sequence ID" value="XM_029785803.2"/>
</dbReference>
<keyword evidence="6 8" id="KW-0675">Receptor</keyword>
<accession>A0A6P7SU00</accession>
<dbReference type="InterPro" id="IPR000276">
    <property type="entry name" value="GPCR_Rhodpsn"/>
</dbReference>
<dbReference type="GO" id="GO:0005886">
    <property type="term" value="C:plasma membrane"/>
    <property type="evidence" value="ECO:0007669"/>
    <property type="project" value="TreeGrafter"/>
</dbReference>
<dbReference type="AlphaFoldDB" id="A0A6P7SU00"/>
<comment type="subcellular location">
    <subcellularLocation>
        <location evidence="1">Membrane</location>
        <topology evidence="1">Multi-pass membrane protein</topology>
    </subcellularLocation>
</comment>
<sequence>MSLSDNMTYTLPTWANETTVLSQKQLEQIKAYQISISILIYVLPVIIIMGTIGNILSFIIWMKRKLRRTSTFFYLAMLAISDTVFLLISGLKTWIRMWSYIELLHVSVFSCKVIIFIINSSLHISAWLIVAVTAERFLAVWFPLRANGMCSFRRVKIVTATIVTVFLLLNSHFFWTAELVSTDNPESPDKLECTSKMIKICVYFPWFNMVLFSVIPSVLLLILNLLIIFCLLKHRETLKSAMTKDDQHMRSIHRRLAVILLTISFVWIFTTVPNTLTSITKKSRKDLESLAEAILLRVLSYILLYINHAINFFLYCLTGRLFRIELKKLFCCKSQKKHRQIIVFKASNNDSAHPLMEQHKIQIVYKRSQ</sequence>
<organism evidence="11 12">
    <name type="scientific">Octopus sinensis</name>
    <name type="common">East Asian common octopus</name>
    <dbReference type="NCBI Taxonomy" id="2607531"/>
    <lineage>
        <taxon>Eukaryota</taxon>
        <taxon>Metazoa</taxon>
        <taxon>Spiralia</taxon>
        <taxon>Lophotrochozoa</taxon>
        <taxon>Mollusca</taxon>
        <taxon>Cephalopoda</taxon>
        <taxon>Coleoidea</taxon>
        <taxon>Octopodiformes</taxon>
        <taxon>Octopoda</taxon>
        <taxon>Incirrata</taxon>
        <taxon>Octopodidae</taxon>
        <taxon>Octopus</taxon>
    </lineage>
</organism>
<evidence type="ECO:0000256" key="1">
    <source>
        <dbReference type="ARBA" id="ARBA00004141"/>
    </source>
</evidence>
<dbReference type="PANTHER" id="PTHR24243:SF230">
    <property type="entry name" value="G-PROTEIN COUPLED RECEPTORS FAMILY 1 PROFILE DOMAIN-CONTAINING PROTEIN"/>
    <property type="match status" value="1"/>
</dbReference>
<dbReference type="Pfam" id="PF00001">
    <property type="entry name" value="7tm_1"/>
    <property type="match status" value="1"/>
</dbReference>
<gene>
    <name evidence="12" type="primary">LOC115216455</name>
</gene>
<keyword evidence="4 8" id="KW-0297">G-protein coupled receptor</keyword>
<dbReference type="GO" id="GO:0004930">
    <property type="term" value="F:G protein-coupled receptor activity"/>
    <property type="evidence" value="ECO:0007669"/>
    <property type="project" value="UniProtKB-KW"/>
</dbReference>
<evidence type="ECO:0000256" key="9">
    <source>
        <dbReference type="SAM" id="Phobius"/>
    </source>
</evidence>
<feature type="transmembrane region" description="Helical" evidence="9">
    <location>
        <begin position="252"/>
        <end position="274"/>
    </location>
</feature>
<feature type="transmembrane region" description="Helical" evidence="9">
    <location>
        <begin position="294"/>
        <end position="317"/>
    </location>
</feature>
<keyword evidence="2 8" id="KW-0812">Transmembrane</keyword>
<feature type="transmembrane region" description="Helical" evidence="9">
    <location>
        <begin position="38"/>
        <end position="60"/>
    </location>
</feature>
<dbReference type="PROSITE" id="PS50262">
    <property type="entry name" value="G_PROTEIN_RECEP_F1_2"/>
    <property type="match status" value="1"/>
</dbReference>
<evidence type="ECO:0000313" key="12">
    <source>
        <dbReference type="RefSeq" id="XP_029641663.2"/>
    </source>
</evidence>
<feature type="domain" description="G-protein coupled receptors family 1 profile" evidence="10">
    <location>
        <begin position="53"/>
        <end position="315"/>
    </location>
</feature>
<dbReference type="PANTHER" id="PTHR24243">
    <property type="entry name" value="G-PROTEIN COUPLED RECEPTOR"/>
    <property type="match status" value="1"/>
</dbReference>